<dbReference type="Gene3D" id="1.10.287.130">
    <property type="match status" value="1"/>
</dbReference>
<keyword evidence="9" id="KW-1133">Transmembrane helix</keyword>
<dbReference type="GO" id="GO:0000155">
    <property type="term" value="F:phosphorelay sensor kinase activity"/>
    <property type="evidence" value="ECO:0007669"/>
    <property type="project" value="InterPro"/>
</dbReference>
<dbReference type="InterPro" id="IPR036097">
    <property type="entry name" value="HisK_dim/P_sf"/>
</dbReference>
<dbReference type="Pfam" id="PF02518">
    <property type="entry name" value="HATPase_c"/>
    <property type="match status" value="1"/>
</dbReference>
<dbReference type="EC" id="2.7.13.3" evidence="2"/>
<dbReference type="PROSITE" id="PS50109">
    <property type="entry name" value="HIS_KIN"/>
    <property type="match status" value="1"/>
</dbReference>
<evidence type="ECO:0000256" key="2">
    <source>
        <dbReference type="ARBA" id="ARBA00012438"/>
    </source>
</evidence>
<dbReference type="SMART" id="SM00387">
    <property type="entry name" value="HATPase_c"/>
    <property type="match status" value="1"/>
</dbReference>
<keyword evidence="8" id="KW-0902">Two-component regulatory system</keyword>
<keyword evidence="7" id="KW-0067">ATP-binding</keyword>
<comment type="catalytic activity">
    <reaction evidence="1">
        <text>ATP + protein L-histidine = ADP + protein N-phospho-L-histidine.</text>
        <dbReference type="EC" id="2.7.13.3"/>
    </reaction>
</comment>
<gene>
    <name evidence="11" type="ORF">SAMN05660836_00981</name>
</gene>
<evidence type="ECO:0000256" key="9">
    <source>
        <dbReference type="SAM" id="Phobius"/>
    </source>
</evidence>
<keyword evidence="12" id="KW-1185">Reference proteome</keyword>
<feature type="transmembrane region" description="Helical" evidence="9">
    <location>
        <begin position="191"/>
        <end position="211"/>
    </location>
</feature>
<dbReference type="SMART" id="SM00388">
    <property type="entry name" value="HisKA"/>
    <property type="match status" value="1"/>
</dbReference>
<dbReference type="STRING" id="39841.SAMN05660836_00981"/>
<dbReference type="PANTHER" id="PTHR43065">
    <property type="entry name" value="SENSOR HISTIDINE KINASE"/>
    <property type="match status" value="1"/>
</dbReference>
<dbReference type="PROSITE" id="PS51257">
    <property type="entry name" value="PROKAR_LIPOPROTEIN"/>
    <property type="match status" value="1"/>
</dbReference>
<dbReference type="CDD" id="cd00075">
    <property type="entry name" value="HATPase"/>
    <property type="match status" value="1"/>
</dbReference>
<evidence type="ECO:0000256" key="6">
    <source>
        <dbReference type="ARBA" id="ARBA00022777"/>
    </source>
</evidence>
<dbReference type="CDD" id="cd00082">
    <property type="entry name" value="HisKA"/>
    <property type="match status" value="1"/>
</dbReference>
<evidence type="ECO:0000256" key="1">
    <source>
        <dbReference type="ARBA" id="ARBA00000085"/>
    </source>
</evidence>
<proteinExistence type="predicted"/>
<protein>
    <recommendedName>
        <fullName evidence="2">histidine kinase</fullName>
        <ecNumber evidence="2">2.7.13.3</ecNumber>
    </recommendedName>
</protein>
<evidence type="ECO:0000256" key="7">
    <source>
        <dbReference type="ARBA" id="ARBA00022840"/>
    </source>
</evidence>
<accession>A0A1I4SIT3</accession>
<evidence type="ECO:0000259" key="10">
    <source>
        <dbReference type="PROSITE" id="PS50109"/>
    </source>
</evidence>
<dbReference type="InterPro" id="IPR005467">
    <property type="entry name" value="His_kinase_dom"/>
</dbReference>
<name>A0A1I4SIT3_9BACT</name>
<dbReference type="AlphaFoldDB" id="A0A1I4SIT3"/>
<keyword evidence="5" id="KW-0547">Nucleotide-binding</keyword>
<keyword evidence="6 11" id="KW-0418">Kinase</keyword>
<evidence type="ECO:0000256" key="4">
    <source>
        <dbReference type="ARBA" id="ARBA00022679"/>
    </source>
</evidence>
<dbReference type="Gene3D" id="3.30.565.10">
    <property type="entry name" value="Histidine kinase-like ATPase, C-terminal domain"/>
    <property type="match status" value="1"/>
</dbReference>
<feature type="domain" description="Histidine kinase" evidence="10">
    <location>
        <begin position="281"/>
        <end position="493"/>
    </location>
</feature>
<keyword evidence="9" id="KW-0812">Transmembrane</keyword>
<dbReference type="EMBL" id="FOUU01000002">
    <property type="protein sequence ID" value="SFM64230.1"/>
    <property type="molecule type" value="Genomic_DNA"/>
</dbReference>
<dbReference type="GO" id="GO:0005524">
    <property type="term" value="F:ATP binding"/>
    <property type="evidence" value="ECO:0007669"/>
    <property type="project" value="UniProtKB-KW"/>
</dbReference>
<dbReference type="SUPFAM" id="SSF47384">
    <property type="entry name" value="Homodimeric domain of signal transducing histidine kinase"/>
    <property type="match status" value="1"/>
</dbReference>
<dbReference type="OrthoDB" id="9781147at2"/>
<dbReference type="Proteomes" id="UP000199611">
    <property type="component" value="Unassembled WGS sequence"/>
</dbReference>
<sequence>MKFDLRTRILGLLILTVAISCSGAVFTLWFTHQAKRLDLQGAAVTESLLTLEHLMESLIMQKGYLTYYFLSEDPSWLEMLRNYEEAFQKELKDLRVLLVGMNNSVDETNLGVLEDLSRLESMYVRYSSRRDQVLNLYRTGKREEGMALHWQVRKEFHEILAHAKKIQDRLEDRLTDARNLQNARFRTLTTLAWGALPASIIIAILLTVVLFRNLLGPLRRLAYEDTNIEANITGSEEIQALHKKLTSLMDSVTEVSSKLEESREHLAQSEKMALVGRLAAGVAHSIRNPLTSVKMRLFALERSLKLTPTQKEDFEVISEEIRHIDTIVRNFLEFARPPRLTMQKISFSDITDGTLQLLHHRLESYGVSVTVHRTAPLPETQLDPDRLKEALVNIILNACEAMVDGGNLDIFEEVGTMEPYGQVILVKIRDTGPGIPQEIQHRIFEPFFSTKDEGSGLGLSIAKRVVEDHGGWIHVHSSPGHGATFVIGIPLGERVAWPRL</sequence>
<dbReference type="InterPro" id="IPR003594">
    <property type="entry name" value="HATPase_dom"/>
</dbReference>
<evidence type="ECO:0000256" key="3">
    <source>
        <dbReference type="ARBA" id="ARBA00022553"/>
    </source>
</evidence>
<keyword evidence="9" id="KW-0472">Membrane</keyword>
<dbReference type="InterPro" id="IPR003661">
    <property type="entry name" value="HisK_dim/P_dom"/>
</dbReference>
<evidence type="ECO:0000313" key="11">
    <source>
        <dbReference type="EMBL" id="SFM64230.1"/>
    </source>
</evidence>
<dbReference type="SUPFAM" id="SSF55874">
    <property type="entry name" value="ATPase domain of HSP90 chaperone/DNA topoisomerase II/histidine kinase"/>
    <property type="match status" value="1"/>
</dbReference>
<dbReference type="Pfam" id="PF00512">
    <property type="entry name" value="HisKA"/>
    <property type="match status" value="1"/>
</dbReference>
<dbReference type="InterPro" id="IPR036890">
    <property type="entry name" value="HATPase_C_sf"/>
</dbReference>
<evidence type="ECO:0000313" key="12">
    <source>
        <dbReference type="Proteomes" id="UP000199611"/>
    </source>
</evidence>
<reference evidence="11 12" key="1">
    <citation type="submission" date="2016-10" db="EMBL/GenBank/DDBJ databases">
        <authorList>
            <person name="de Groot N.N."/>
        </authorList>
    </citation>
    <scope>NUCLEOTIDE SEQUENCE [LARGE SCALE GENOMIC DNA]</scope>
    <source>
        <strain evidence="11 12">DSM 9990</strain>
    </source>
</reference>
<dbReference type="InterPro" id="IPR004358">
    <property type="entry name" value="Sig_transdc_His_kin-like_C"/>
</dbReference>
<keyword evidence="3" id="KW-0597">Phosphoprotein</keyword>
<keyword evidence="4" id="KW-0808">Transferase</keyword>
<evidence type="ECO:0000256" key="8">
    <source>
        <dbReference type="ARBA" id="ARBA00023012"/>
    </source>
</evidence>
<evidence type="ECO:0000256" key="5">
    <source>
        <dbReference type="ARBA" id="ARBA00022741"/>
    </source>
</evidence>
<dbReference type="PRINTS" id="PR00344">
    <property type="entry name" value="BCTRLSENSOR"/>
</dbReference>
<dbReference type="RefSeq" id="WP_093393912.1">
    <property type="nucleotide sequence ID" value="NZ_FOUU01000002.1"/>
</dbReference>
<dbReference type="PANTHER" id="PTHR43065:SF10">
    <property type="entry name" value="PEROXIDE STRESS-ACTIVATED HISTIDINE KINASE MAK3"/>
    <property type="match status" value="1"/>
</dbReference>
<organism evidence="11 12">
    <name type="scientific">Thermodesulforhabdus norvegica</name>
    <dbReference type="NCBI Taxonomy" id="39841"/>
    <lineage>
        <taxon>Bacteria</taxon>
        <taxon>Pseudomonadati</taxon>
        <taxon>Thermodesulfobacteriota</taxon>
        <taxon>Syntrophobacteria</taxon>
        <taxon>Syntrophobacterales</taxon>
        <taxon>Thermodesulforhabdaceae</taxon>
        <taxon>Thermodesulforhabdus</taxon>
    </lineage>
</organism>